<dbReference type="Gramene" id="AET4Gv20547100.1">
    <property type="protein sequence ID" value="AET4Gv20547100.1"/>
    <property type="gene ID" value="AET4Gv20547100"/>
</dbReference>
<keyword evidence="1" id="KW-0812">Transmembrane</keyword>
<protein>
    <submittedName>
        <fullName evidence="2">Uncharacterized protein</fullName>
    </submittedName>
</protein>
<feature type="transmembrane region" description="Helical" evidence="1">
    <location>
        <begin position="60"/>
        <end position="87"/>
    </location>
</feature>
<keyword evidence="3" id="KW-1185">Reference proteome</keyword>
<keyword evidence="1" id="KW-0472">Membrane</keyword>
<accession>A0A453IFS7</accession>
<keyword evidence="1" id="KW-1133">Transmembrane helix</keyword>
<evidence type="ECO:0000313" key="3">
    <source>
        <dbReference type="Proteomes" id="UP000015105"/>
    </source>
</evidence>
<reference evidence="2" key="5">
    <citation type="journal article" date="2021" name="G3 (Bethesda)">
        <title>Aegilops tauschii genome assembly Aet v5.0 features greater sequence contiguity and improved annotation.</title>
        <authorList>
            <person name="Wang L."/>
            <person name="Zhu T."/>
            <person name="Rodriguez J.C."/>
            <person name="Deal K.R."/>
            <person name="Dubcovsky J."/>
            <person name="McGuire P.E."/>
            <person name="Lux T."/>
            <person name="Spannagl M."/>
            <person name="Mayer K.F.X."/>
            <person name="Baldrich P."/>
            <person name="Meyers B.C."/>
            <person name="Huo N."/>
            <person name="Gu Y.Q."/>
            <person name="Zhou H."/>
            <person name="Devos K.M."/>
            <person name="Bennetzen J.L."/>
            <person name="Unver T."/>
            <person name="Budak H."/>
            <person name="Gulick P.J."/>
            <person name="Galiba G."/>
            <person name="Kalapos B."/>
            <person name="Nelson D.R."/>
            <person name="Li P."/>
            <person name="You F.M."/>
            <person name="Luo M.C."/>
            <person name="Dvorak J."/>
        </authorList>
    </citation>
    <scope>NUCLEOTIDE SEQUENCE [LARGE SCALE GENOMIC DNA]</scope>
    <source>
        <strain evidence="2">cv. AL8/78</strain>
    </source>
</reference>
<sequence>MFGILSRVSISAVFLYFFQCFLQLFSVLASVSQATARVLNNSMLLFRGTMRLSFFQNVDSSLVFSCSLLQSVVAVAQLKILALYALFRFRRPMLMLCRSMKSSIATRCGSPKTGSVMRSGGAWREGMRIFTFFLFTNRSFVHLNWPNGPK</sequence>
<reference evidence="2" key="3">
    <citation type="journal article" date="2017" name="Nature">
        <title>Genome sequence of the progenitor of the wheat D genome Aegilops tauschii.</title>
        <authorList>
            <person name="Luo M.C."/>
            <person name="Gu Y.Q."/>
            <person name="Puiu D."/>
            <person name="Wang H."/>
            <person name="Twardziok S.O."/>
            <person name="Deal K.R."/>
            <person name="Huo N."/>
            <person name="Zhu T."/>
            <person name="Wang L."/>
            <person name="Wang Y."/>
            <person name="McGuire P.E."/>
            <person name="Liu S."/>
            <person name="Long H."/>
            <person name="Ramasamy R.K."/>
            <person name="Rodriguez J.C."/>
            <person name="Van S.L."/>
            <person name="Yuan L."/>
            <person name="Wang Z."/>
            <person name="Xia Z."/>
            <person name="Xiao L."/>
            <person name="Anderson O.D."/>
            <person name="Ouyang S."/>
            <person name="Liang Y."/>
            <person name="Zimin A.V."/>
            <person name="Pertea G."/>
            <person name="Qi P."/>
            <person name="Bennetzen J.L."/>
            <person name="Dai X."/>
            <person name="Dawson M.W."/>
            <person name="Muller H.G."/>
            <person name="Kugler K."/>
            <person name="Rivarola-Duarte L."/>
            <person name="Spannagl M."/>
            <person name="Mayer K.F.X."/>
            <person name="Lu F.H."/>
            <person name="Bevan M.W."/>
            <person name="Leroy P."/>
            <person name="Li P."/>
            <person name="You F.M."/>
            <person name="Sun Q."/>
            <person name="Liu Z."/>
            <person name="Lyons E."/>
            <person name="Wicker T."/>
            <person name="Salzberg S.L."/>
            <person name="Devos K.M."/>
            <person name="Dvorak J."/>
        </authorList>
    </citation>
    <scope>NUCLEOTIDE SEQUENCE [LARGE SCALE GENOMIC DNA]</scope>
    <source>
        <strain evidence="2">cv. AL8/78</strain>
    </source>
</reference>
<organism evidence="2 3">
    <name type="scientific">Aegilops tauschii subsp. strangulata</name>
    <name type="common">Goatgrass</name>
    <dbReference type="NCBI Taxonomy" id="200361"/>
    <lineage>
        <taxon>Eukaryota</taxon>
        <taxon>Viridiplantae</taxon>
        <taxon>Streptophyta</taxon>
        <taxon>Embryophyta</taxon>
        <taxon>Tracheophyta</taxon>
        <taxon>Spermatophyta</taxon>
        <taxon>Magnoliopsida</taxon>
        <taxon>Liliopsida</taxon>
        <taxon>Poales</taxon>
        <taxon>Poaceae</taxon>
        <taxon>BOP clade</taxon>
        <taxon>Pooideae</taxon>
        <taxon>Triticodae</taxon>
        <taxon>Triticeae</taxon>
        <taxon>Triticinae</taxon>
        <taxon>Aegilops</taxon>
    </lineage>
</organism>
<evidence type="ECO:0000313" key="2">
    <source>
        <dbReference type="EnsemblPlants" id="AET4Gv20547100.1"/>
    </source>
</evidence>
<reference evidence="2" key="4">
    <citation type="submission" date="2019-03" db="UniProtKB">
        <authorList>
            <consortium name="EnsemblPlants"/>
        </authorList>
    </citation>
    <scope>IDENTIFICATION</scope>
</reference>
<name>A0A453IFS7_AEGTS</name>
<reference evidence="3" key="1">
    <citation type="journal article" date="2014" name="Science">
        <title>Ancient hybridizations among the ancestral genomes of bread wheat.</title>
        <authorList>
            <consortium name="International Wheat Genome Sequencing Consortium,"/>
            <person name="Marcussen T."/>
            <person name="Sandve S.R."/>
            <person name="Heier L."/>
            <person name="Spannagl M."/>
            <person name="Pfeifer M."/>
            <person name="Jakobsen K.S."/>
            <person name="Wulff B.B."/>
            <person name="Steuernagel B."/>
            <person name="Mayer K.F."/>
            <person name="Olsen O.A."/>
        </authorList>
    </citation>
    <scope>NUCLEOTIDE SEQUENCE [LARGE SCALE GENOMIC DNA]</scope>
    <source>
        <strain evidence="3">cv. AL8/78</strain>
    </source>
</reference>
<proteinExistence type="predicted"/>
<dbReference type="Proteomes" id="UP000015105">
    <property type="component" value="Chromosome 4D"/>
</dbReference>
<evidence type="ECO:0000256" key="1">
    <source>
        <dbReference type="SAM" id="Phobius"/>
    </source>
</evidence>
<dbReference type="AlphaFoldDB" id="A0A453IFS7"/>
<reference evidence="3" key="2">
    <citation type="journal article" date="2017" name="Nat. Plants">
        <title>The Aegilops tauschii genome reveals multiple impacts of transposons.</title>
        <authorList>
            <person name="Zhao G."/>
            <person name="Zou C."/>
            <person name="Li K."/>
            <person name="Wang K."/>
            <person name="Li T."/>
            <person name="Gao L."/>
            <person name="Zhang X."/>
            <person name="Wang H."/>
            <person name="Yang Z."/>
            <person name="Liu X."/>
            <person name="Jiang W."/>
            <person name="Mao L."/>
            <person name="Kong X."/>
            <person name="Jiao Y."/>
            <person name="Jia J."/>
        </authorList>
    </citation>
    <scope>NUCLEOTIDE SEQUENCE [LARGE SCALE GENOMIC DNA]</scope>
    <source>
        <strain evidence="3">cv. AL8/78</strain>
    </source>
</reference>
<dbReference type="EnsemblPlants" id="AET4Gv20547100.1">
    <property type="protein sequence ID" value="AET4Gv20547100.1"/>
    <property type="gene ID" value="AET4Gv20547100"/>
</dbReference>